<dbReference type="InterPro" id="IPR000189">
    <property type="entry name" value="Transglyc_AS"/>
</dbReference>
<dbReference type="GO" id="GO:0016020">
    <property type="term" value="C:membrane"/>
    <property type="evidence" value="ECO:0007669"/>
    <property type="project" value="InterPro"/>
</dbReference>
<keyword evidence="4" id="KW-1185">Reference proteome</keyword>
<dbReference type="STRING" id="888061.AXF15_06195"/>
<feature type="domain" description="LysM" evidence="2">
    <location>
        <begin position="373"/>
        <end position="417"/>
    </location>
</feature>
<evidence type="ECO:0000313" key="4">
    <source>
        <dbReference type="Proteomes" id="UP000063964"/>
    </source>
</evidence>
<dbReference type="PANTHER" id="PTHR33734:SF22">
    <property type="entry name" value="MEMBRANE-BOUND LYTIC MUREIN TRANSGLYCOSYLASE D"/>
    <property type="match status" value="1"/>
</dbReference>
<evidence type="ECO:0000259" key="2">
    <source>
        <dbReference type="PROSITE" id="PS51782"/>
    </source>
</evidence>
<dbReference type="InterPro" id="IPR023346">
    <property type="entry name" value="Lysozyme-like_dom_sf"/>
</dbReference>
<sequence>MARPAGIYINLGNILRIDIRLVVLVGMLALAGCMPVKKAPAPGEAAQAPAQAEESLNASALSDDADEDLNLGDEGVFSPEQEEARAADPLSSEEQKILDTDISFHIGLDTVENEDVQRYFHYYTHTHRKTMAGWLKRAQRYLPHIRARFLEEGLPEDLIYLPFAESGFNPFALSRSGAAGVWQFMPRTGIHYGLTVDDWIDERRDPYASTEAAIKYLKKIYNDFGDWSLALAAYNAGEGTIGRALAKTGCEDYFSLCEASDDLHQETKLYVPKFLALVKIVRNLEALGFEPLDWTVSLPVLAKLKAKPGTDLSELAKVLGMDWKTFQELNPVLRKKAAPPKRSIHVAVPSRLTAKAEEYLKKPVLVRSSARYASYKVRPGDTWWGVAKKHKVSVEALQAANKKGAAGKLQIGQALKIPGVAALAKAEKADAGEWAAKRANYVVREGDTLWGIAKQFKMDAATLSKANNLSSKALKVGQKIYVPDMGGARTMAAKAKAAAVRQKLAHYKVRQGDSLWSIARRFGVSPADLRQWNKLAETSVIRPGDELKVLQ</sequence>
<evidence type="ECO:0000256" key="1">
    <source>
        <dbReference type="ARBA" id="ARBA00007734"/>
    </source>
</evidence>
<gene>
    <name evidence="3" type="ORF">AXF15_06195</name>
</gene>
<dbReference type="GO" id="GO:0000270">
    <property type="term" value="P:peptidoglycan metabolic process"/>
    <property type="evidence" value="ECO:0007669"/>
    <property type="project" value="InterPro"/>
</dbReference>
<evidence type="ECO:0000313" key="3">
    <source>
        <dbReference type="EMBL" id="AMD92731.1"/>
    </source>
</evidence>
<dbReference type="InterPro" id="IPR008258">
    <property type="entry name" value="Transglycosylase_SLT_dom_1"/>
</dbReference>
<comment type="similarity">
    <text evidence="1">Belongs to the transglycosylase Slt family.</text>
</comment>
<organism evidence="3 4">
    <name type="scientific">Desulfomicrobium orale DSM 12838</name>
    <dbReference type="NCBI Taxonomy" id="888061"/>
    <lineage>
        <taxon>Bacteria</taxon>
        <taxon>Pseudomonadati</taxon>
        <taxon>Thermodesulfobacteriota</taxon>
        <taxon>Desulfovibrionia</taxon>
        <taxon>Desulfovibrionales</taxon>
        <taxon>Desulfomicrobiaceae</taxon>
        <taxon>Desulfomicrobium</taxon>
    </lineage>
</organism>
<feature type="domain" description="LysM" evidence="2">
    <location>
        <begin position="439"/>
        <end position="482"/>
    </location>
</feature>
<proteinExistence type="inferred from homology"/>
<protein>
    <recommendedName>
        <fullName evidence="2">LysM domain-containing protein</fullName>
    </recommendedName>
</protein>
<dbReference type="Gene3D" id="3.10.350.10">
    <property type="entry name" value="LysM domain"/>
    <property type="match status" value="3"/>
</dbReference>
<dbReference type="KEGG" id="doa:AXF15_06195"/>
<dbReference type="SUPFAM" id="SSF54106">
    <property type="entry name" value="LysM domain"/>
    <property type="match status" value="3"/>
</dbReference>
<dbReference type="AlphaFoldDB" id="A0A109W5V7"/>
<dbReference type="InterPro" id="IPR036779">
    <property type="entry name" value="LysM_dom_sf"/>
</dbReference>
<dbReference type="PANTHER" id="PTHR33734">
    <property type="entry name" value="LYSM DOMAIN-CONTAINING GPI-ANCHORED PROTEIN 2"/>
    <property type="match status" value="1"/>
</dbReference>
<dbReference type="CDD" id="cd00118">
    <property type="entry name" value="LysM"/>
    <property type="match status" value="3"/>
</dbReference>
<dbReference type="Pfam" id="PF01476">
    <property type="entry name" value="LysM"/>
    <property type="match status" value="3"/>
</dbReference>
<name>A0A109W5V7_9BACT</name>
<dbReference type="PROSITE" id="PS51782">
    <property type="entry name" value="LYSM"/>
    <property type="match status" value="3"/>
</dbReference>
<dbReference type="SMART" id="SM00257">
    <property type="entry name" value="LysM"/>
    <property type="match status" value="3"/>
</dbReference>
<accession>A0A109W5V7</accession>
<dbReference type="Proteomes" id="UP000063964">
    <property type="component" value="Chromosome"/>
</dbReference>
<dbReference type="EMBL" id="CP014230">
    <property type="protein sequence ID" value="AMD92731.1"/>
    <property type="molecule type" value="Genomic_DNA"/>
</dbReference>
<dbReference type="PROSITE" id="PS00922">
    <property type="entry name" value="TRANSGLYCOSYLASE"/>
    <property type="match status" value="1"/>
</dbReference>
<dbReference type="InterPro" id="IPR018392">
    <property type="entry name" value="LysM"/>
</dbReference>
<dbReference type="Gene3D" id="1.10.530.10">
    <property type="match status" value="1"/>
</dbReference>
<dbReference type="Pfam" id="PF01464">
    <property type="entry name" value="SLT"/>
    <property type="match status" value="1"/>
</dbReference>
<reference evidence="4" key="1">
    <citation type="submission" date="2016-02" db="EMBL/GenBank/DDBJ databases">
        <authorList>
            <person name="Holder M.E."/>
            <person name="Ajami N.J."/>
            <person name="Petrosino J.F."/>
        </authorList>
    </citation>
    <scope>NUCLEOTIDE SEQUENCE [LARGE SCALE GENOMIC DNA]</scope>
    <source>
        <strain evidence="4">DSM 12838</strain>
    </source>
</reference>
<dbReference type="SUPFAM" id="SSF53955">
    <property type="entry name" value="Lysozyme-like"/>
    <property type="match status" value="1"/>
</dbReference>
<feature type="domain" description="LysM" evidence="2">
    <location>
        <begin position="505"/>
        <end position="549"/>
    </location>
</feature>
<dbReference type="PROSITE" id="PS51257">
    <property type="entry name" value="PROKAR_LIPOPROTEIN"/>
    <property type="match status" value="1"/>
</dbReference>
<dbReference type="GO" id="GO:0008932">
    <property type="term" value="F:lytic endotransglycosylase activity"/>
    <property type="evidence" value="ECO:0007669"/>
    <property type="project" value="TreeGrafter"/>
</dbReference>
<dbReference type="CDD" id="cd16894">
    <property type="entry name" value="MltD-like"/>
    <property type="match status" value="1"/>
</dbReference>